<evidence type="ECO:0000313" key="2">
    <source>
        <dbReference type="EMBL" id="OAV26810.1"/>
    </source>
</evidence>
<dbReference type="Proteomes" id="UP000078295">
    <property type="component" value="Unassembled WGS sequence"/>
</dbReference>
<dbReference type="EMBL" id="CP034662">
    <property type="protein sequence ID" value="AZQ93722.1"/>
    <property type="molecule type" value="Genomic_DNA"/>
</dbReference>
<reference evidence="5 6" key="2">
    <citation type="submission" date="2018-12" db="EMBL/GenBank/DDBJ databases">
        <title>Persistence of Moraxella catarrhalis in Chronic Obstructive Pulmonary Disease and Regulation of the Hag/MID Adhesin.</title>
        <authorList>
            <person name="Murphy T."/>
            <person name="Zhao X."/>
            <person name="Vyas G."/>
            <person name="Aluvathingal J."/>
            <person name="Nadendla S."/>
            <person name="Tallon L."/>
            <person name="Tettelin H."/>
        </authorList>
    </citation>
    <scope>NUCLEOTIDE SEQUENCE [LARGE SCALE GENOMIC DNA]</scope>
    <source>
        <strain evidence="3 5">173P27B1</strain>
        <strain evidence="1 6">46P58B1</strain>
    </source>
</reference>
<evidence type="ECO:0000313" key="1">
    <source>
        <dbReference type="EMBL" id="AZQ93722.1"/>
    </source>
</evidence>
<evidence type="ECO:0000313" key="5">
    <source>
        <dbReference type="Proteomes" id="UP000268436"/>
    </source>
</evidence>
<dbReference type="Proteomes" id="UP000268436">
    <property type="component" value="Unassembled WGS sequence"/>
</dbReference>
<sequence length="37" mass="4572">MRLYDRLYYQEYSRLSSHYQALNHQGLVTIKWSNHSI</sequence>
<dbReference type="Proteomes" id="UP000280228">
    <property type="component" value="Chromosome"/>
</dbReference>
<gene>
    <name evidence="2" type="ORF">AO370_0465</name>
    <name evidence="1" type="ORF">EJK53_0306</name>
    <name evidence="3" type="ORF">EJK54_0739</name>
</gene>
<proteinExistence type="predicted"/>
<dbReference type="AlphaFoldDB" id="A0A198X2B9"/>
<protein>
    <submittedName>
        <fullName evidence="1">Uncharacterized protein</fullName>
    </submittedName>
</protein>
<evidence type="ECO:0000313" key="6">
    <source>
        <dbReference type="Proteomes" id="UP000280228"/>
    </source>
</evidence>
<accession>A0A198X2B9</accession>
<dbReference type="EMBL" id="RYER01000018">
    <property type="protein sequence ID" value="RUO15925.1"/>
    <property type="molecule type" value="Genomic_DNA"/>
</dbReference>
<evidence type="ECO:0000313" key="3">
    <source>
        <dbReference type="EMBL" id="RUO15925.1"/>
    </source>
</evidence>
<reference evidence="2 4" key="1">
    <citation type="journal article" date="2016" name="Genome Biol. Evol.">
        <title>Comparative Genomic Analyses of the Moraxella catarrhalis Serosensitive and Seroresistant Lineages Demonstrate Their Independent Evolution.</title>
        <authorList>
            <person name="Earl J.P."/>
            <person name="de Vries S.P."/>
            <person name="Ahmed A."/>
            <person name="Powell E."/>
            <person name="Schultz M.P."/>
            <person name="Hermans P.W."/>
            <person name="Hill D.J."/>
            <person name="Zhou Z."/>
            <person name="Constantinidou C.I."/>
            <person name="Hu F.Z."/>
            <person name="Bootsma H.J."/>
            <person name="Ehrlich G.D."/>
        </authorList>
    </citation>
    <scope>NUCLEOTIDE SEQUENCE [LARGE SCALE GENOMIC DNA]</scope>
    <source>
        <strain evidence="2 4">F23</strain>
    </source>
</reference>
<dbReference type="EMBL" id="LXHQ01000019">
    <property type="protein sequence ID" value="OAV26810.1"/>
    <property type="molecule type" value="Genomic_DNA"/>
</dbReference>
<name>A0A198X2B9_MORCA</name>
<keyword evidence="5" id="KW-1185">Reference proteome</keyword>
<evidence type="ECO:0000313" key="4">
    <source>
        <dbReference type="Proteomes" id="UP000078295"/>
    </source>
</evidence>
<organism evidence="1 6">
    <name type="scientific">Moraxella catarrhalis</name>
    <name type="common">Branhamella catarrhalis</name>
    <dbReference type="NCBI Taxonomy" id="480"/>
    <lineage>
        <taxon>Bacteria</taxon>
        <taxon>Pseudomonadati</taxon>
        <taxon>Pseudomonadota</taxon>
        <taxon>Gammaproteobacteria</taxon>
        <taxon>Moraxellales</taxon>
        <taxon>Moraxellaceae</taxon>
        <taxon>Moraxella</taxon>
    </lineage>
</organism>